<dbReference type="NCBIfam" id="TIGR04183">
    <property type="entry name" value="Por_Secre_tail"/>
    <property type="match status" value="1"/>
</dbReference>
<dbReference type="PROSITE" id="PS51688">
    <property type="entry name" value="ICA"/>
    <property type="match status" value="1"/>
</dbReference>
<organism evidence="4 5">
    <name type="scientific">Rhodocytophaga aerolata</name>
    <dbReference type="NCBI Taxonomy" id="455078"/>
    <lineage>
        <taxon>Bacteria</taxon>
        <taxon>Pseudomonadati</taxon>
        <taxon>Bacteroidota</taxon>
        <taxon>Cytophagia</taxon>
        <taxon>Cytophagales</taxon>
        <taxon>Rhodocytophagaceae</taxon>
        <taxon>Rhodocytophaga</taxon>
    </lineage>
</organism>
<proteinExistence type="predicted"/>
<dbReference type="Pfam" id="PF13884">
    <property type="entry name" value="Peptidase_S74"/>
    <property type="match status" value="1"/>
</dbReference>
<dbReference type="RefSeq" id="WP_302039594.1">
    <property type="nucleotide sequence ID" value="NZ_JAUKPO010000014.1"/>
</dbReference>
<protein>
    <submittedName>
        <fullName evidence="4">Tail fiber domain-containing protein</fullName>
    </submittedName>
</protein>
<feature type="chain" id="PRO_5045211528" evidence="2">
    <location>
        <begin position="25"/>
        <end position="565"/>
    </location>
</feature>
<keyword evidence="5" id="KW-1185">Reference proteome</keyword>
<name>A0ABT8R9N6_9BACT</name>
<evidence type="ECO:0000313" key="5">
    <source>
        <dbReference type="Proteomes" id="UP001168528"/>
    </source>
</evidence>
<comment type="caution">
    <text evidence="4">The sequence shown here is derived from an EMBL/GenBank/DDBJ whole genome shotgun (WGS) entry which is preliminary data.</text>
</comment>
<evidence type="ECO:0000256" key="2">
    <source>
        <dbReference type="SAM" id="SignalP"/>
    </source>
</evidence>
<evidence type="ECO:0000313" key="4">
    <source>
        <dbReference type="EMBL" id="MDO1448792.1"/>
    </source>
</evidence>
<feature type="signal peptide" evidence="2">
    <location>
        <begin position="1"/>
        <end position="24"/>
    </location>
</feature>
<gene>
    <name evidence="4" type="ORF">Q0590_21120</name>
</gene>
<feature type="coiled-coil region" evidence="1">
    <location>
        <begin position="445"/>
        <end position="472"/>
    </location>
</feature>
<reference evidence="4" key="1">
    <citation type="submission" date="2023-07" db="EMBL/GenBank/DDBJ databases">
        <title>The genome sequence of Rhodocytophaga aerolata KACC 12507.</title>
        <authorList>
            <person name="Zhang X."/>
        </authorList>
    </citation>
    <scope>NUCLEOTIDE SEQUENCE</scope>
    <source>
        <strain evidence="4">KACC 12507</strain>
    </source>
</reference>
<dbReference type="InterPro" id="IPR026444">
    <property type="entry name" value="Secre_tail"/>
</dbReference>
<dbReference type="InterPro" id="IPR030392">
    <property type="entry name" value="S74_ICA"/>
</dbReference>
<keyword evidence="2" id="KW-0732">Signal</keyword>
<feature type="domain" description="Peptidase S74" evidence="3">
    <location>
        <begin position="362"/>
        <end position="463"/>
    </location>
</feature>
<evidence type="ECO:0000259" key="3">
    <source>
        <dbReference type="PROSITE" id="PS51688"/>
    </source>
</evidence>
<sequence>MKPNLYLCLATFLCVALSAKPAFSQSGNYFSGISAGANNTTGDYNAFAGYGAGINNTAGSLNTAFGFYAGASNKSTSFNTSIGAYAGYFTSSSFGENVFVGYRSGFYNSNGFYNVFLGSNAGYTNNSGSYNVIIGSGAGYDNTTGLSNTFIGYASGANNTTASSNTFVGNLAGFSNTTGASNSFFGSGTGTSNTTGTRNSIFGSGAGYYNNASDNAFLGYYAGRNNSTGNSNAFMGKDAGLNTTTGSSNTYLGRSSGDNNTTGYENTFVGRSAGTGNLSGFGNSALGYLAGPGVNNLSNATAIGHKSRVTGSNKLVLGSINGTNGATANTNVGIGTTSPSYRLHVNASDAAKVGGGSWVVASDKNLKQEVEPYQEGLSQVMAIEPVWFRYNGKAGLPTDKKYVGVIAQQVQQVAPHMIGEFIYQDTTGKQEKYLDYDANALTYMLVNAVKELKSENEQLKSELAQIKQMLNKQNPGSDAVARLWQNQPNPYGSSTLIRYSVPATASSAYLKVYSVTGQEVFSKQLLIMDEGAVEISTQILTPGTYIYHLVIDGNTVDNKKMVLTK</sequence>
<keyword evidence="1" id="KW-0175">Coiled coil</keyword>
<dbReference type="Proteomes" id="UP001168528">
    <property type="component" value="Unassembled WGS sequence"/>
</dbReference>
<accession>A0ABT8R9N6</accession>
<evidence type="ECO:0000256" key="1">
    <source>
        <dbReference type="SAM" id="Coils"/>
    </source>
</evidence>
<dbReference type="EMBL" id="JAUKPO010000014">
    <property type="protein sequence ID" value="MDO1448792.1"/>
    <property type="molecule type" value="Genomic_DNA"/>
</dbReference>